<evidence type="ECO:0000313" key="3">
    <source>
        <dbReference type="Proteomes" id="UP000199126"/>
    </source>
</evidence>
<gene>
    <name evidence="2" type="ORF">SAMN04487948_104187</name>
</gene>
<accession>A0A1H8RR64</accession>
<dbReference type="OrthoDB" id="203477at2157"/>
<reference evidence="3" key="1">
    <citation type="submission" date="2016-10" db="EMBL/GenBank/DDBJ databases">
        <authorList>
            <person name="Varghese N."/>
            <person name="Submissions S."/>
        </authorList>
    </citation>
    <scope>NUCLEOTIDE SEQUENCE [LARGE SCALE GENOMIC DNA]</scope>
    <source>
        <strain evidence="3">CGMCC 1.10121</strain>
    </source>
</reference>
<dbReference type="PANTHER" id="PTHR43265">
    <property type="entry name" value="ESTERASE ESTD"/>
    <property type="match status" value="1"/>
</dbReference>
<evidence type="ECO:0000313" key="2">
    <source>
        <dbReference type="EMBL" id="SEO68860.1"/>
    </source>
</evidence>
<dbReference type="InterPro" id="IPR053145">
    <property type="entry name" value="AB_hydrolase_Est10"/>
</dbReference>
<protein>
    <recommendedName>
        <fullName evidence="1">AB hydrolase-1 domain-containing protein</fullName>
    </recommendedName>
</protein>
<dbReference type="PANTHER" id="PTHR43265:SF1">
    <property type="entry name" value="ESTERASE ESTD"/>
    <property type="match status" value="1"/>
</dbReference>
<organism evidence="2 3">
    <name type="scientific">Halogranum amylolyticum</name>
    <dbReference type="NCBI Taxonomy" id="660520"/>
    <lineage>
        <taxon>Archaea</taxon>
        <taxon>Methanobacteriati</taxon>
        <taxon>Methanobacteriota</taxon>
        <taxon>Stenosarchaea group</taxon>
        <taxon>Halobacteria</taxon>
        <taxon>Halobacteriales</taxon>
        <taxon>Haloferacaceae</taxon>
    </lineage>
</organism>
<dbReference type="Proteomes" id="UP000199126">
    <property type="component" value="Unassembled WGS sequence"/>
</dbReference>
<keyword evidence="3" id="KW-1185">Reference proteome</keyword>
<dbReference type="Pfam" id="PF12697">
    <property type="entry name" value="Abhydrolase_6"/>
    <property type="match status" value="1"/>
</dbReference>
<proteinExistence type="predicted"/>
<dbReference type="SUPFAM" id="SSF54427">
    <property type="entry name" value="NTF2-like"/>
    <property type="match status" value="1"/>
</dbReference>
<name>A0A1H8RR64_9EURY</name>
<dbReference type="InterPro" id="IPR000073">
    <property type="entry name" value="AB_hydrolase_1"/>
</dbReference>
<dbReference type="GO" id="GO:0052689">
    <property type="term" value="F:carboxylic ester hydrolase activity"/>
    <property type="evidence" value="ECO:0007669"/>
    <property type="project" value="TreeGrafter"/>
</dbReference>
<evidence type="ECO:0000259" key="1">
    <source>
        <dbReference type="Pfam" id="PF12697"/>
    </source>
</evidence>
<dbReference type="AlphaFoldDB" id="A0A1H8RR64"/>
<dbReference type="Gene3D" id="3.40.50.1820">
    <property type="entry name" value="alpha/beta hydrolase"/>
    <property type="match status" value="1"/>
</dbReference>
<feature type="domain" description="AB hydrolase-1" evidence="1">
    <location>
        <begin position="156"/>
        <end position="396"/>
    </location>
</feature>
<dbReference type="InterPro" id="IPR032710">
    <property type="entry name" value="NTF2-like_dom_sf"/>
</dbReference>
<dbReference type="SUPFAM" id="SSF53474">
    <property type="entry name" value="alpha/beta-Hydrolases"/>
    <property type="match status" value="1"/>
</dbReference>
<dbReference type="RefSeq" id="WP_089823399.1">
    <property type="nucleotide sequence ID" value="NZ_FODV01000004.1"/>
</dbReference>
<sequence>MAPTSDTEETVREFATRFLDGSFAEAVELVADDGRDAVVVSFPDEFEEESTTAEDALEQYWWGLYAQYGDFDAVGEVVVDGDEATVTFRFESGTETANVVVDGDGVTDFSFAPEYDVPEYVDESAFGERSVTVDAGDVTLDGVLTVPDGDGPFPGVVYVHGAGIHDPDGTAGASKLFKDLAWGLATEGVASLRYEKRLAAHDVDDGDHTLDTVVVDDAVAALDTLAAVDEVDGDAVFVAGHSQGGMAAPRIADRHGGVAGVVNLDGSATTGLDPEDADIIRYEFDRDGDLDDEQEAQLEADRETLRRIAAGEFEDDETLVGRPGVWHRTLNEYDPEATASGLDVPVFVATTYRVDEEARPEVAAFLRGRFEAWETADLPDGSQVALYEGLDHFLQEGYVPTTPLSLSFGGNVARDVVSDLVVWIDDVAPESVGS</sequence>
<dbReference type="InterPro" id="IPR029058">
    <property type="entry name" value="AB_hydrolase_fold"/>
</dbReference>
<dbReference type="Gene3D" id="3.10.450.50">
    <property type="match status" value="1"/>
</dbReference>
<dbReference type="EMBL" id="FODV01000004">
    <property type="protein sequence ID" value="SEO68860.1"/>
    <property type="molecule type" value="Genomic_DNA"/>
</dbReference>